<keyword evidence="3" id="KW-0949">S-adenosyl-L-methionine</keyword>
<keyword evidence="5" id="KW-1185">Reference proteome</keyword>
<dbReference type="PANTHER" id="PTHR10509:SF14">
    <property type="entry name" value="CAFFEOYL-COA O-METHYLTRANSFERASE 3-RELATED"/>
    <property type="match status" value="1"/>
</dbReference>
<organism evidence="4 5">
    <name type="scientific">Autumnicola lenta</name>
    <dbReference type="NCBI Taxonomy" id="3075593"/>
    <lineage>
        <taxon>Bacteria</taxon>
        <taxon>Pseudomonadati</taxon>
        <taxon>Bacteroidota</taxon>
        <taxon>Flavobacteriia</taxon>
        <taxon>Flavobacteriales</taxon>
        <taxon>Flavobacteriaceae</taxon>
        <taxon>Autumnicola</taxon>
    </lineage>
</organism>
<dbReference type="InterPro" id="IPR050362">
    <property type="entry name" value="Cation-dep_OMT"/>
</dbReference>
<proteinExistence type="predicted"/>
<gene>
    <name evidence="4" type="ORF">RM545_05510</name>
</gene>
<dbReference type="Gene3D" id="3.40.50.150">
    <property type="entry name" value="Vaccinia Virus protein VP39"/>
    <property type="match status" value="1"/>
</dbReference>
<evidence type="ECO:0000256" key="2">
    <source>
        <dbReference type="ARBA" id="ARBA00022679"/>
    </source>
</evidence>
<dbReference type="SUPFAM" id="SSF53335">
    <property type="entry name" value="S-adenosyl-L-methionine-dependent methyltransferases"/>
    <property type="match status" value="1"/>
</dbReference>
<protein>
    <submittedName>
        <fullName evidence="4">O-methyltransferase</fullName>
        <ecNumber evidence="4">2.1.1.-</ecNumber>
    </submittedName>
</protein>
<keyword evidence="1 4" id="KW-0489">Methyltransferase</keyword>
<dbReference type="RefSeq" id="WP_311494319.1">
    <property type="nucleotide sequence ID" value="NZ_JAVRHO010000006.1"/>
</dbReference>
<dbReference type="InterPro" id="IPR002935">
    <property type="entry name" value="SAM_O-MeTrfase"/>
</dbReference>
<evidence type="ECO:0000256" key="1">
    <source>
        <dbReference type="ARBA" id="ARBA00022603"/>
    </source>
</evidence>
<evidence type="ECO:0000313" key="4">
    <source>
        <dbReference type="EMBL" id="MDT0646140.1"/>
    </source>
</evidence>
<dbReference type="PROSITE" id="PS51682">
    <property type="entry name" value="SAM_OMT_I"/>
    <property type="match status" value="1"/>
</dbReference>
<evidence type="ECO:0000256" key="3">
    <source>
        <dbReference type="ARBA" id="ARBA00022691"/>
    </source>
</evidence>
<dbReference type="GO" id="GO:0008168">
    <property type="term" value="F:methyltransferase activity"/>
    <property type="evidence" value="ECO:0007669"/>
    <property type="project" value="UniProtKB-KW"/>
</dbReference>
<dbReference type="Pfam" id="PF01596">
    <property type="entry name" value="Methyltransf_3"/>
    <property type="match status" value="1"/>
</dbReference>
<keyword evidence="2 4" id="KW-0808">Transferase</keyword>
<reference evidence="4 5" key="1">
    <citation type="submission" date="2023-09" db="EMBL/GenBank/DDBJ databases">
        <authorList>
            <person name="Rey-Velasco X."/>
        </authorList>
    </citation>
    <scope>NUCLEOTIDE SEQUENCE [LARGE SCALE GENOMIC DNA]</scope>
    <source>
        <strain evidence="4 5">F260</strain>
    </source>
</reference>
<name>A0ABU3CIG3_9FLAO</name>
<dbReference type="GO" id="GO:0032259">
    <property type="term" value="P:methylation"/>
    <property type="evidence" value="ECO:0007669"/>
    <property type="project" value="UniProtKB-KW"/>
</dbReference>
<dbReference type="PANTHER" id="PTHR10509">
    <property type="entry name" value="O-METHYLTRANSFERASE-RELATED"/>
    <property type="match status" value="1"/>
</dbReference>
<dbReference type="EMBL" id="JAVRHO010000006">
    <property type="protein sequence ID" value="MDT0646140.1"/>
    <property type="molecule type" value="Genomic_DNA"/>
</dbReference>
<dbReference type="InterPro" id="IPR029063">
    <property type="entry name" value="SAM-dependent_MTases_sf"/>
</dbReference>
<comment type="caution">
    <text evidence="4">The sequence shown here is derived from an EMBL/GenBank/DDBJ whole genome shotgun (WGS) entry which is preliminary data.</text>
</comment>
<sequence length="213" mass="24314">MDFLPDKIDNYIIANSQKEPEFLAKLNRETNQKILQPRMLSGHYQGRLLSMLSKIIRPKTILEIGTFTGYSALCLAEGLAENGTIHTIDVNEELYDFQKKYFEASDYSNNIQQYLGDALEVIPQINENFDLVFIDADKPNYPAYFDLIINKMNPGGVILSDNVLWSGKVVEELKPDDESTKALLMYNEMLANDTRVETIILPIRDGLTLTRKK</sequence>
<evidence type="ECO:0000313" key="5">
    <source>
        <dbReference type="Proteomes" id="UP001245285"/>
    </source>
</evidence>
<accession>A0ABU3CIG3</accession>
<dbReference type="Proteomes" id="UP001245285">
    <property type="component" value="Unassembled WGS sequence"/>
</dbReference>
<dbReference type="EC" id="2.1.1.-" evidence="4"/>
<dbReference type="CDD" id="cd02440">
    <property type="entry name" value="AdoMet_MTases"/>
    <property type="match status" value="1"/>
</dbReference>